<evidence type="ECO:0000313" key="4">
    <source>
        <dbReference type="Proteomes" id="UP000784294"/>
    </source>
</evidence>
<sequence>MTAHLNCSHSGRLYNNQTANSANSPMGNRLWLWSQTSAALSAPSVVVRWYRGPPPGRLIDPSGSFEAAGEYKYIISSLEGHGDVFSIVNPTEPDDEGYYTCK</sequence>
<evidence type="ECO:0000313" key="3">
    <source>
        <dbReference type="EMBL" id="VEL28582.1"/>
    </source>
</evidence>
<organism evidence="3 4">
    <name type="scientific">Protopolystoma xenopodis</name>
    <dbReference type="NCBI Taxonomy" id="117903"/>
    <lineage>
        <taxon>Eukaryota</taxon>
        <taxon>Metazoa</taxon>
        <taxon>Spiralia</taxon>
        <taxon>Lophotrochozoa</taxon>
        <taxon>Platyhelminthes</taxon>
        <taxon>Monogenea</taxon>
        <taxon>Polyopisthocotylea</taxon>
        <taxon>Polystomatidea</taxon>
        <taxon>Polystomatidae</taxon>
        <taxon>Protopolystoma</taxon>
    </lineage>
</organism>
<name>A0A448X5J6_9PLAT</name>
<feature type="domain" description="Ig-like" evidence="2">
    <location>
        <begin position="1"/>
        <end position="102"/>
    </location>
</feature>
<gene>
    <name evidence="3" type="ORF">PXEA_LOCUS22022</name>
</gene>
<comment type="caution">
    <text evidence="3">The sequence shown here is derived from an EMBL/GenBank/DDBJ whole genome shotgun (WGS) entry which is preliminary data.</text>
</comment>
<proteinExistence type="predicted"/>
<keyword evidence="4" id="KW-1185">Reference proteome</keyword>
<dbReference type="InterPro" id="IPR036179">
    <property type="entry name" value="Ig-like_dom_sf"/>
</dbReference>
<evidence type="ECO:0000256" key="1">
    <source>
        <dbReference type="SAM" id="MobiDB-lite"/>
    </source>
</evidence>
<dbReference type="SUPFAM" id="SSF48726">
    <property type="entry name" value="Immunoglobulin"/>
    <property type="match status" value="1"/>
</dbReference>
<dbReference type="InterPro" id="IPR007110">
    <property type="entry name" value="Ig-like_dom"/>
</dbReference>
<dbReference type="PROSITE" id="PS50835">
    <property type="entry name" value="IG_LIKE"/>
    <property type="match status" value="1"/>
</dbReference>
<dbReference type="EMBL" id="CAAALY010096150">
    <property type="protein sequence ID" value="VEL28582.1"/>
    <property type="molecule type" value="Genomic_DNA"/>
</dbReference>
<dbReference type="Proteomes" id="UP000784294">
    <property type="component" value="Unassembled WGS sequence"/>
</dbReference>
<evidence type="ECO:0000259" key="2">
    <source>
        <dbReference type="PROSITE" id="PS50835"/>
    </source>
</evidence>
<reference evidence="3" key="1">
    <citation type="submission" date="2018-11" db="EMBL/GenBank/DDBJ databases">
        <authorList>
            <consortium name="Pathogen Informatics"/>
        </authorList>
    </citation>
    <scope>NUCLEOTIDE SEQUENCE</scope>
</reference>
<feature type="region of interest" description="Disordered" evidence="1">
    <location>
        <begin position="1"/>
        <end position="20"/>
    </location>
</feature>
<accession>A0A448X5J6</accession>
<protein>
    <recommendedName>
        <fullName evidence="2">Ig-like domain-containing protein</fullName>
    </recommendedName>
</protein>
<dbReference type="AlphaFoldDB" id="A0A448X5J6"/>